<gene>
    <name evidence="4" type="ORF">PACLA_8A077214</name>
</gene>
<dbReference type="GO" id="GO:0005096">
    <property type="term" value="F:GTPase activator activity"/>
    <property type="evidence" value="ECO:0007669"/>
    <property type="project" value="UniProtKB-KW"/>
</dbReference>
<feature type="region of interest" description="Disordered" evidence="3">
    <location>
        <begin position="942"/>
        <end position="1029"/>
    </location>
</feature>
<evidence type="ECO:0000256" key="1">
    <source>
        <dbReference type="ARBA" id="ARBA00022468"/>
    </source>
</evidence>
<keyword evidence="2" id="KW-0597">Phosphoprotein</keyword>
<feature type="compositionally biased region" description="Basic residues" evidence="3">
    <location>
        <begin position="887"/>
        <end position="900"/>
    </location>
</feature>
<keyword evidence="1" id="KW-0343">GTPase activation</keyword>
<feature type="compositionally biased region" description="Polar residues" evidence="3">
    <location>
        <begin position="148"/>
        <end position="164"/>
    </location>
</feature>
<dbReference type="Pfam" id="PF01852">
    <property type="entry name" value="START"/>
    <property type="match status" value="1"/>
</dbReference>
<dbReference type="Proteomes" id="UP001152795">
    <property type="component" value="Unassembled WGS sequence"/>
</dbReference>
<sequence>SLFPIDIAAVAKDHDFLDQDSIEALFRRLQTLNNCAKLKLHPRKIDEYDSDDEELIALSSRWKLQRKNRKWSRRKRSDDTLRVAISENTPNCSPKPSPRTYMHCKENNPDNDKIISVNNINNNSNNTALELLYSRLHERRPSLYDNLPINNCTTRNSLGKSSLINGDESDTEVRSPVAKRRPGSDRYSSSQSAVGDALGSSPEDQSSDEEDVSKDLELVKSLNEQAPRTDKPRAKKARWHSFQRARNPRRDSTLPSLKITNLSGGQLAVLRKLSLLKLTALIERYSTVHRGIGWSVPRIFKKIISPDYKGKNVFGVPFSVNVQRTGHSLPKTILSAISHLRQSALQSVGLFRRSGGKQRIHQLKILMEENPEMDDFQDWATFDIADVLKIYFRELPEPLLTVKLADTFLSIHQHVPKELRLGAMQAVVLLMPDENREALQTLLLFLHDVAQKSSVNQMTASNLAVCFVPAFFHLCGASDDVIGHPKRVKRPAMNKAAKELTSGLDAQECITQMITDVRKLFAIPQDTMMKSKFSYIEQGEPVTLEELGKVDGCSNEDYHSYLETCIASILKESRLKFKSWLSYTWPEAMTSIEISYKKVRDGYPLRLWKATTEIDAEPDAVMRRIVYERQQWDEELISEKVVQELTENTQVYKYITRTSLLHPPRDHVVLRTWRSNIDNGKCVIVTTSIAHAEPASSENVRATVLASRYLIEPIEYGRSRLTHIHRVDLRGRTPDWYHAAMPPILSSSIQRITNSFLDDEVALRPGERSDVHTGRNLRLTQGVSLGLPDRSCKFERRPRSPLDMDKFVKPWRSRSKIVSNTGTALWTPKGDFRWCSAASQSVVLTETSILSLSNPERRALQRLALLKLQTLSIQCTIPVNKGEGKNFGKRLRKSLKGRKRTNAESGSTLLSKFTGGKGRTAVFATPLDMVLKNDRLAAAGVSTIPRQARRKSEPTALSPETKEKLPRRRRASSSTPPATSALKRQQMKQSKSYGALQKNSVSTSSLKSASSSIDGDFSKPKRHSDSDSVLISDLCPEQKSIGWKSQLLDALTLSSTSASASCLLEKPELPIPSPPKVPSIVVQSIKYLETHGLHALGIFRVAGSKKRLKQLRDDFDSGLREEFSEEDNAHDVAALFKEFLRCLPEPLMTRELYTAFLSTQRFQDTETQLNALKYLWYLLPDSNRDTLQYLLCFLSKVAKYAEDTTDENDQIVPGNKMNCRNLATLMGPNILHKVKSPHLQNFVVENLQRAEEHDEVIDVIEDLINYHDKLSTVSPEMHDQVMRFLLQTEPETVDFILRRKAKSHLGEDIENIIKGSSDIISEIDDKETNARLQHRVNNAYDLKKSTSRAHSVPASSNRHFNSTDSVQTDAHNHHRCASVDAQFVKTYGLSPCNCSGAHGDLNMRKQRSYVSSEPATPKMNTSMSFSYSPPSPNISSRTTSTGNSPNSSLSYSPTEVTYHDCRLHNYSTTQNGNSISTDDTSSIAESRGESDVTSEDFDDVDMTKQWLEWEALTKNFDYTADFLDQETLV</sequence>
<feature type="region of interest" description="Disordered" evidence="3">
    <location>
        <begin position="1409"/>
        <end position="1453"/>
    </location>
</feature>
<evidence type="ECO:0000313" key="4">
    <source>
        <dbReference type="EMBL" id="CAB3980892.1"/>
    </source>
</evidence>
<dbReference type="InterPro" id="IPR013761">
    <property type="entry name" value="SAM/pointed_sf"/>
</dbReference>
<dbReference type="OrthoDB" id="10003330at2759"/>
<dbReference type="Pfam" id="PF00620">
    <property type="entry name" value="RhoGAP"/>
    <property type="match status" value="2"/>
</dbReference>
<feature type="compositionally biased region" description="Polar residues" evidence="3">
    <location>
        <begin position="1468"/>
        <end position="1484"/>
    </location>
</feature>
<feature type="compositionally biased region" description="Basic and acidic residues" evidence="3">
    <location>
        <begin position="1016"/>
        <end position="1026"/>
    </location>
</feature>
<dbReference type="PANTHER" id="PTHR12659">
    <property type="entry name" value="RHO-TYPE GTPASE ACTIVATING PROTEIN"/>
    <property type="match status" value="1"/>
</dbReference>
<dbReference type="GO" id="GO:0030036">
    <property type="term" value="P:actin cytoskeleton organization"/>
    <property type="evidence" value="ECO:0007669"/>
    <property type="project" value="TreeGrafter"/>
</dbReference>
<dbReference type="Gene3D" id="1.10.555.10">
    <property type="entry name" value="Rho GTPase activation protein"/>
    <property type="match status" value="2"/>
</dbReference>
<dbReference type="PANTHER" id="PTHR12659:SF7">
    <property type="entry name" value="CROSSVEINLESS C, ISOFORM C"/>
    <property type="match status" value="1"/>
</dbReference>
<feature type="region of interest" description="Disordered" evidence="3">
    <location>
        <begin position="1468"/>
        <end position="1496"/>
    </location>
</feature>
<dbReference type="InterPro" id="IPR023393">
    <property type="entry name" value="START-like_dom_sf"/>
</dbReference>
<dbReference type="PROSITE" id="PS50238">
    <property type="entry name" value="RHOGAP"/>
    <property type="match status" value="2"/>
</dbReference>
<feature type="compositionally biased region" description="Low complexity" evidence="3">
    <location>
        <begin position="972"/>
        <end position="981"/>
    </location>
</feature>
<dbReference type="SUPFAM" id="SSF55961">
    <property type="entry name" value="Bet v1-like"/>
    <property type="match status" value="1"/>
</dbReference>
<feature type="region of interest" description="Disordered" evidence="3">
    <location>
        <begin position="144"/>
        <end position="254"/>
    </location>
</feature>
<dbReference type="GO" id="GO:0008289">
    <property type="term" value="F:lipid binding"/>
    <property type="evidence" value="ECO:0007669"/>
    <property type="project" value="InterPro"/>
</dbReference>
<dbReference type="InterPro" id="IPR008936">
    <property type="entry name" value="Rho_GTPase_activation_prot"/>
</dbReference>
<protein>
    <submittedName>
        <fullName evidence="4">StAR-related lipid transfer 13-like isoform X1</fullName>
    </submittedName>
</protein>
<keyword evidence="5" id="KW-1185">Reference proteome</keyword>
<dbReference type="EMBL" id="CACRXK020000334">
    <property type="protein sequence ID" value="CAB3980892.1"/>
    <property type="molecule type" value="Genomic_DNA"/>
</dbReference>
<dbReference type="SUPFAM" id="SSF48350">
    <property type="entry name" value="GTPase activation domain, GAP"/>
    <property type="match status" value="2"/>
</dbReference>
<reference evidence="4" key="1">
    <citation type="submission" date="2020-04" db="EMBL/GenBank/DDBJ databases">
        <authorList>
            <person name="Alioto T."/>
            <person name="Alioto T."/>
            <person name="Gomez Garrido J."/>
        </authorList>
    </citation>
    <scope>NUCLEOTIDE SEQUENCE</scope>
    <source>
        <strain evidence="4">A484AB</strain>
    </source>
</reference>
<dbReference type="Gene3D" id="1.10.287.2070">
    <property type="match status" value="1"/>
</dbReference>
<evidence type="ECO:0000256" key="3">
    <source>
        <dbReference type="SAM" id="MobiDB-lite"/>
    </source>
</evidence>
<dbReference type="SMART" id="SM00234">
    <property type="entry name" value="START"/>
    <property type="match status" value="1"/>
</dbReference>
<feature type="compositionally biased region" description="Low complexity" evidence="3">
    <location>
        <begin position="1000"/>
        <end position="1012"/>
    </location>
</feature>
<feature type="compositionally biased region" description="Basic residues" evidence="3">
    <location>
        <begin position="233"/>
        <end position="247"/>
    </location>
</feature>
<dbReference type="InterPro" id="IPR000198">
    <property type="entry name" value="RhoGAP_dom"/>
</dbReference>
<dbReference type="GO" id="GO:0035023">
    <property type="term" value="P:regulation of Rho protein signal transduction"/>
    <property type="evidence" value="ECO:0007669"/>
    <property type="project" value="TreeGrafter"/>
</dbReference>
<evidence type="ECO:0000256" key="2">
    <source>
        <dbReference type="ARBA" id="ARBA00022553"/>
    </source>
</evidence>
<name>A0A7D9HG08_PARCT</name>
<feature type="region of interest" description="Disordered" evidence="3">
    <location>
        <begin position="886"/>
        <end position="911"/>
    </location>
</feature>
<organism evidence="4 5">
    <name type="scientific">Paramuricea clavata</name>
    <name type="common">Red gorgonian</name>
    <name type="synonym">Violescent sea-whip</name>
    <dbReference type="NCBI Taxonomy" id="317549"/>
    <lineage>
        <taxon>Eukaryota</taxon>
        <taxon>Metazoa</taxon>
        <taxon>Cnidaria</taxon>
        <taxon>Anthozoa</taxon>
        <taxon>Octocorallia</taxon>
        <taxon>Malacalcyonacea</taxon>
        <taxon>Plexauridae</taxon>
        <taxon>Paramuricea</taxon>
    </lineage>
</organism>
<dbReference type="SUPFAM" id="SSF47769">
    <property type="entry name" value="SAM/Pointed domain"/>
    <property type="match status" value="1"/>
</dbReference>
<dbReference type="InterPro" id="IPR002913">
    <property type="entry name" value="START_lipid-bd_dom"/>
</dbReference>
<dbReference type="SMART" id="SM00324">
    <property type="entry name" value="RhoGAP"/>
    <property type="match status" value="2"/>
</dbReference>
<dbReference type="PROSITE" id="PS50848">
    <property type="entry name" value="START"/>
    <property type="match status" value="1"/>
</dbReference>
<evidence type="ECO:0000313" key="5">
    <source>
        <dbReference type="Proteomes" id="UP001152795"/>
    </source>
</evidence>
<dbReference type="Gene3D" id="3.30.530.20">
    <property type="match status" value="1"/>
</dbReference>
<comment type="caution">
    <text evidence="4">The sequence shown here is derived from an EMBL/GenBank/DDBJ whole genome shotgun (WGS) entry which is preliminary data.</text>
</comment>
<dbReference type="GO" id="GO:0007165">
    <property type="term" value="P:signal transduction"/>
    <property type="evidence" value="ECO:0007669"/>
    <property type="project" value="InterPro"/>
</dbReference>
<feature type="non-terminal residue" evidence="4">
    <location>
        <position position="1"/>
    </location>
</feature>
<accession>A0A7D9HG08</accession>
<proteinExistence type="predicted"/>